<keyword evidence="3" id="KW-0560">Oxidoreductase</keyword>
<dbReference type="PANTHER" id="PTHR13847:SF289">
    <property type="entry name" value="GLYCINE OXIDASE"/>
    <property type="match status" value="1"/>
</dbReference>
<evidence type="ECO:0000256" key="6">
    <source>
        <dbReference type="SAM" id="Phobius"/>
    </source>
</evidence>
<comment type="pathway">
    <text evidence="1">Cofactor biosynthesis; thiamine diphosphate biosynthesis.</text>
</comment>
<dbReference type="UniPathway" id="UPA00060"/>
<dbReference type="InterPro" id="IPR036188">
    <property type="entry name" value="FAD/NAD-bd_sf"/>
</dbReference>
<comment type="caution">
    <text evidence="8">The sequence shown here is derived from an EMBL/GenBank/DDBJ whole genome shotgun (WGS) entry which is preliminary data.</text>
</comment>
<keyword evidence="6" id="KW-0472">Membrane</keyword>
<reference evidence="8 9" key="1">
    <citation type="journal article" date="2015" name="Stand. Genomic Sci.">
        <title>Genomic Encyclopedia of Bacterial and Archaeal Type Strains, Phase III: the genomes of soil and plant-associated and newly described type strains.</title>
        <authorList>
            <person name="Whitman W.B."/>
            <person name="Woyke T."/>
            <person name="Klenk H.P."/>
            <person name="Zhou Y."/>
            <person name="Lilburn T.G."/>
            <person name="Beck B.J."/>
            <person name="De Vos P."/>
            <person name="Vandamme P."/>
            <person name="Eisen J.A."/>
            <person name="Garrity G."/>
            <person name="Hugenholtz P."/>
            <person name="Kyrpides N.C."/>
        </authorList>
    </citation>
    <scope>NUCLEOTIDE SEQUENCE [LARGE SCALE GENOMIC DNA]</scope>
    <source>
        <strain evidence="8 9">CV53</strain>
    </source>
</reference>
<dbReference type="GO" id="GO:0005737">
    <property type="term" value="C:cytoplasm"/>
    <property type="evidence" value="ECO:0007669"/>
    <property type="project" value="TreeGrafter"/>
</dbReference>
<dbReference type="EMBL" id="SLVV01000002">
    <property type="protein sequence ID" value="TCN27196.1"/>
    <property type="molecule type" value="Genomic_DNA"/>
</dbReference>
<dbReference type="InterPro" id="IPR012727">
    <property type="entry name" value="Gly_oxidase_ThiO"/>
</dbReference>
<evidence type="ECO:0000313" key="9">
    <source>
        <dbReference type="Proteomes" id="UP000295689"/>
    </source>
</evidence>
<dbReference type="GO" id="GO:0043799">
    <property type="term" value="F:glycine oxidase activity"/>
    <property type="evidence" value="ECO:0007669"/>
    <property type="project" value="UniProtKB-EC"/>
</dbReference>
<name>A0A4R2BJP0_9BACI</name>
<keyword evidence="2" id="KW-0784">Thiamine biosynthesis</keyword>
<dbReference type="Gene3D" id="3.30.9.10">
    <property type="entry name" value="D-Amino Acid Oxidase, subunit A, domain 2"/>
    <property type="match status" value="1"/>
</dbReference>
<protein>
    <recommendedName>
        <fullName evidence="5">glycine oxidase</fullName>
        <ecNumber evidence="5">1.4.3.19</ecNumber>
    </recommendedName>
</protein>
<proteinExistence type="predicted"/>
<evidence type="ECO:0000256" key="5">
    <source>
        <dbReference type="ARBA" id="ARBA00050018"/>
    </source>
</evidence>
<evidence type="ECO:0000256" key="3">
    <source>
        <dbReference type="ARBA" id="ARBA00023002"/>
    </source>
</evidence>
<accession>A0A4R2BJP0</accession>
<dbReference type="SUPFAM" id="SSF51905">
    <property type="entry name" value="FAD/NAD(P)-binding domain"/>
    <property type="match status" value="1"/>
</dbReference>
<keyword evidence="9" id="KW-1185">Reference proteome</keyword>
<organism evidence="8 9">
    <name type="scientific">Mesobacillus foraminis</name>
    <dbReference type="NCBI Taxonomy" id="279826"/>
    <lineage>
        <taxon>Bacteria</taxon>
        <taxon>Bacillati</taxon>
        <taxon>Bacillota</taxon>
        <taxon>Bacilli</taxon>
        <taxon>Bacillales</taxon>
        <taxon>Bacillaceae</taxon>
        <taxon>Mesobacillus</taxon>
    </lineage>
</organism>
<dbReference type="PROSITE" id="PS51257">
    <property type="entry name" value="PROKAR_LIPOPROTEIN"/>
    <property type="match status" value="1"/>
</dbReference>
<dbReference type="Pfam" id="PF01266">
    <property type="entry name" value="DAO"/>
    <property type="match status" value="1"/>
</dbReference>
<evidence type="ECO:0000256" key="1">
    <source>
        <dbReference type="ARBA" id="ARBA00004948"/>
    </source>
</evidence>
<comment type="catalytic activity">
    <reaction evidence="4">
        <text>glycine + O2 + H2O = glyoxylate + H2O2 + NH4(+)</text>
        <dbReference type="Rhea" id="RHEA:11532"/>
        <dbReference type="ChEBI" id="CHEBI:15377"/>
        <dbReference type="ChEBI" id="CHEBI:15379"/>
        <dbReference type="ChEBI" id="CHEBI:16240"/>
        <dbReference type="ChEBI" id="CHEBI:28938"/>
        <dbReference type="ChEBI" id="CHEBI:36655"/>
        <dbReference type="ChEBI" id="CHEBI:57305"/>
        <dbReference type="EC" id="1.4.3.19"/>
    </reaction>
</comment>
<sequence>MKKYYDAAIIGGGIIGCSIAYYLAKENLKVGLFESGELGGKTTSAAAGMLGAHSECDDMNIFYPFARNSQLEYFKLEKEIRELSKIDISLCKGGIYKLAYTEKEKKEMESLCALPTVDWLDANQVISNESTISPLILGAAYIEDDVSVVPEAVCKGLGISASVLGAELHEYTQVYDIQKQESTYLIKTPAGEVEAQYVVVASGLWSNSFFESMGLSNRIVPVKGECLSVWNRGTVLNHTLFHEHQYIVPRMNGSLVIGATMVENDWNERPSLGGIEKLIVHAKKMMPEIGEMEIGSTWAGLRPQTFDKKPFIGRHPEQEGLLFAAGHFRNGILLAPGTGKMISNLILGKEVNKKWREAFKIERRHEVFA</sequence>
<evidence type="ECO:0000256" key="4">
    <source>
        <dbReference type="ARBA" id="ARBA00049872"/>
    </source>
</evidence>
<gene>
    <name evidence="8" type="ORF">EV146_102141</name>
</gene>
<keyword evidence="6" id="KW-0812">Transmembrane</keyword>
<dbReference type="SUPFAM" id="SSF54373">
    <property type="entry name" value="FAD-linked reductases, C-terminal domain"/>
    <property type="match status" value="1"/>
</dbReference>
<dbReference type="PANTHER" id="PTHR13847">
    <property type="entry name" value="SARCOSINE DEHYDROGENASE-RELATED"/>
    <property type="match status" value="1"/>
</dbReference>
<dbReference type="GO" id="GO:0050660">
    <property type="term" value="F:flavin adenine dinucleotide binding"/>
    <property type="evidence" value="ECO:0007669"/>
    <property type="project" value="InterPro"/>
</dbReference>
<evidence type="ECO:0000313" key="8">
    <source>
        <dbReference type="EMBL" id="TCN27196.1"/>
    </source>
</evidence>
<dbReference type="GO" id="GO:0009228">
    <property type="term" value="P:thiamine biosynthetic process"/>
    <property type="evidence" value="ECO:0007669"/>
    <property type="project" value="UniProtKB-KW"/>
</dbReference>
<dbReference type="InterPro" id="IPR006076">
    <property type="entry name" value="FAD-dep_OxRdtase"/>
</dbReference>
<dbReference type="Proteomes" id="UP000295689">
    <property type="component" value="Unassembled WGS sequence"/>
</dbReference>
<dbReference type="RefSeq" id="WP_132002579.1">
    <property type="nucleotide sequence ID" value="NZ_JABUHM010000001.1"/>
</dbReference>
<evidence type="ECO:0000259" key="7">
    <source>
        <dbReference type="Pfam" id="PF01266"/>
    </source>
</evidence>
<dbReference type="NCBIfam" id="TIGR02352">
    <property type="entry name" value="thiamin_ThiO"/>
    <property type="match status" value="1"/>
</dbReference>
<feature type="transmembrane region" description="Helical" evidence="6">
    <location>
        <begin position="7"/>
        <end position="24"/>
    </location>
</feature>
<dbReference type="AlphaFoldDB" id="A0A4R2BJP0"/>
<dbReference type="GO" id="GO:0009229">
    <property type="term" value="P:thiamine diphosphate biosynthetic process"/>
    <property type="evidence" value="ECO:0007669"/>
    <property type="project" value="UniProtKB-UniPathway"/>
</dbReference>
<feature type="domain" description="FAD dependent oxidoreductase" evidence="7">
    <location>
        <begin position="6"/>
        <end position="344"/>
    </location>
</feature>
<dbReference type="Gene3D" id="3.50.50.60">
    <property type="entry name" value="FAD/NAD(P)-binding domain"/>
    <property type="match status" value="1"/>
</dbReference>
<evidence type="ECO:0000256" key="2">
    <source>
        <dbReference type="ARBA" id="ARBA00022977"/>
    </source>
</evidence>
<dbReference type="EC" id="1.4.3.19" evidence="5"/>
<keyword evidence="6" id="KW-1133">Transmembrane helix</keyword>